<keyword evidence="2" id="KW-1185">Reference proteome</keyword>
<proteinExistence type="predicted"/>
<evidence type="ECO:0000313" key="2">
    <source>
        <dbReference type="Proteomes" id="UP000287866"/>
    </source>
</evidence>
<dbReference type="EMBL" id="SAYU02000025">
    <property type="protein sequence ID" value="NHA68218.1"/>
    <property type="molecule type" value="Genomic_DNA"/>
</dbReference>
<dbReference type="AlphaFoldDB" id="A0A8T6R1J5"/>
<name>A0A8T6R1J5_9MICO</name>
<comment type="caution">
    <text evidence="1">The sequence shown here is derived from an EMBL/GenBank/DDBJ whole genome shotgun (WGS) entry which is preliminary data.</text>
</comment>
<dbReference type="RefSeq" id="WP_165566502.1">
    <property type="nucleotide sequence ID" value="NZ_SAYU02000025.1"/>
</dbReference>
<reference evidence="1" key="1">
    <citation type="submission" date="2020-03" db="EMBL/GenBank/DDBJ databases">
        <title>Phycicoccus flavus sp. nov., a novel endophytic actinobacterium isolated from branch of Kandelia candel.</title>
        <authorList>
            <person name="Tuo L."/>
        </authorList>
    </citation>
    <scope>NUCLEOTIDE SEQUENCE</scope>
    <source>
        <strain evidence="1">CMS6Z-2</strain>
    </source>
</reference>
<dbReference type="Proteomes" id="UP000287866">
    <property type="component" value="Unassembled WGS sequence"/>
</dbReference>
<evidence type="ECO:0000313" key="1">
    <source>
        <dbReference type="EMBL" id="NHA68218.1"/>
    </source>
</evidence>
<protein>
    <submittedName>
        <fullName evidence="1">Uncharacterized protein</fullName>
    </submittedName>
</protein>
<gene>
    <name evidence="1" type="ORF">EPD83_009155</name>
</gene>
<sequence>MNTTAPQAWTRRRLTVTLAATATTAIVLLAGLGYTAWDAATHRHPEAPAVRTAPTATPGPTTRDEVAAAPMASVDSAAARPAAPATTPVPLITVPAATGLGPAGVPTGFPRTPAGALGQLAAIDATVLTAMDPETTQDVHAAWSAPGAPAVGEWVMTANVHAFTTATVSAGAPAEATPVVTATPVAAQVKGVDGPDWVLACVLLRVDATLASAHSMAYGHCERTVWRAGRWQIGPGAQPAAAPSTWPGTQAAADAGWRPWTHAGQD</sequence>
<organism evidence="1 2">
    <name type="scientific">Phycicoccus flavus</name>
    <dbReference type="NCBI Taxonomy" id="2502783"/>
    <lineage>
        <taxon>Bacteria</taxon>
        <taxon>Bacillati</taxon>
        <taxon>Actinomycetota</taxon>
        <taxon>Actinomycetes</taxon>
        <taxon>Micrococcales</taxon>
        <taxon>Intrasporangiaceae</taxon>
        <taxon>Phycicoccus</taxon>
    </lineage>
</organism>
<accession>A0A8T6R1J5</accession>